<dbReference type="PANTHER" id="PTHR10587:SF133">
    <property type="entry name" value="CHITIN DEACETYLASE 1-RELATED"/>
    <property type="match status" value="1"/>
</dbReference>
<dbReference type="GO" id="GO:0016020">
    <property type="term" value="C:membrane"/>
    <property type="evidence" value="ECO:0007669"/>
    <property type="project" value="TreeGrafter"/>
</dbReference>
<organism evidence="4 5">
    <name type="scientific">Fredinandcohnia quinoae</name>
    <dbReference type="NCBI Taxonomy" id="2918902"/>
    <lineage>
        <taxon>Bacteria</taxon>
        <taxon>Bacillati</taxon>
        <taxon>Bacillota</taxon>
        <taxon>Bacilli</taxon>
        <taxon>Bacillales</taxon>
        <taxon>Bacillaceae</taxon>
        <taxon>Fredinandcohnia</taxon>
    </lineage>
</organism>
<comment type="caution">
    <text evidence="4">The sequence shown here is derived from an EMBL/GenBank/DDBJ whole genome shotgun (WGS) entry which is preliminary data.</text>
</comment>
<evidence type="ECO:0000313" key="5">
    <source>
        <dbReference type="Proteomes" id="UP001431131"/>
    </source>
</evidence>
<keyword evidence="5" id="KW-1185">Reference proteome</keyword>
<dbReference type="PANTHER" id="PTHR10587">
    <property type="entry name" value="GLYCOSYL TRANSFERASE-RELATED"/>
    <property type="match status" value="1"/>
</dbReference>
<dbReference type="GO" id="GO:0005975">
    <property type="term" value="P:carbohydrate metabolic process"/>
    <property type="evidence" value="ECO:0007669"/>
    <property type="project" value="InterPro"/>
</dbReference>
<dbReference type="InterPro" id="IPR011330">
    <property type="entry name" value="Glyco_hydro/deAcase_b/a-brl"/>
</dbReference>
<evidence type="ECO:0000313" key="4">
    <source>
        <dbReference type="EMBL" id="MCH1625923.1"/>
    </source>
</evidence>
<dbReference type="PROSITE" id="PS51677">
    <property type="entry name" value="NODB"/>
    <property type="match status" value="1"/>
</dbReference>
<dbReference type="InterPro" id="IPR002509">
    <property type="entry name" value="NODB_dom"/>
</dbReference>
<dbReference type="EMBL" id="JAKTTI010000016">
    <property type="protein sequence ID" value="MCH1625923.1"/>
    <property type="molecule type" value="Genomic_DNA"/>
</dbReference>
<proteinExistence type="predicted"/>
<keyword evidence="1" id="KW-0479">Metal-binding</keyword>
<evidence type="ECO:0000256" key="1">
    <source>
        <dbReference type="ARBA" id="ARBA00022723"/>
    </source>
</evidence>
<dbReference type="RefSeq" id="WP_240255848.1">
    <property type="nucleotide sequence ID" value="NZ_JAKTTI010000016.1"/>
</dbReference>
<dbReference type="AlphaFoldDB" id="A0AAW5E9X6"/>
<dbReference type="CDD" id="cd10954">
    <property type="entry name" value="CE4_CtAXE_like"/>
    <property type="match status" value="1"/>
</dbReference>
<feature type="domain" description="NodB homology" evidence="3">
    <location>
        <begin position="63"/>
        <end position="237"/>
    </location>
</feature>
<accession>A0AAW5E9X6</accession>
<evidence type="ECO:0000259" key="3">
    <source>
        <dbReference type="PROSITE" id="PS51677"/>
    </source>
</evidence>
<dbReference type="GO" id="GO:0046872">
    <property type="term" value="F:metal ion binding"/>
    <property type="evidence" value="ECO:0007669"/>
    <property type="project" value="UniProtKB-KW"/>
</dbReference>
<evidence type="ECO:0000256" key="2">
    <source>
        <dbReference type="ARBA" id="ARBA00022801"/>
    </source>
</evidence>
<dbReference type="Proteomes" id="UP001431131">
    <property type="component" value="Unassembled WGS sequence"/>
</dbReference>
<dbReference type="InterPro" id="IPR050248">
    <property type="entry name" value="Polysacc_deacetylase_ArnD"/>
</dbReference>
<name>A0AAW5E9X6_9BACI</name>
<keyword evidence="2" id="KW-0378">Hydrolase</keyword>
<gene>
    <name evidence="4" type="ORF">MJG50_11335</name>
</gene>
<protein>
    <submittedName>
        <fullName evidence="4">Polysaccharide deacetylase family protein</fullName>
    </submittedName>
</protein>
<sequence>MNIKRGTIYLLVLIVTIMTCGWSDMDDHFQIPAEDSLKFRELYRIENQKVKPVISYEDESKRKQVALTFDDGPHPKNTQLILDILKKHQANATFFVLGNRVNLYPDTLKKIYEEGHEIGNHSWTHTNFTSIGLDGIRQEVTHTNTAIQEILGYKPQLVRPPYGAVDETVQGAAKLPLILWSVDSLDWKLRSSSAIVQEVLSNVSNGSIVLMHDIHSATPEAVDAIISNMKKKGYHFVTVSQLLKLEDGQIGAVSGQLIYSK</sequence>
<dbReference type="Pfam" id="PF01522">
    <property type="entry name" value="Polysacc_deac_1"/>
    <property type="match status" value="1"/>
</dbReference>
<reference evidence="4" key="1">
    <citation type="submission" date="2022-02" db="EMBL/GenBank/DDBJ databases">
        <title>Fredinandcohnia quinoae sp. nov. isolated from Chenopodium quinoa seeds.</title>
        <authorList>
            <person name="Saati-Santamaria Z."/>
            <person name="Flores-Felix J.D."/>
            <person name="Igual J.M."/>
            <person name="Velazquez E."/>
            <person name="Garcia-Fraile P."/>
            <person name="Martinez-Molina E."/>
        </authorList>
    </citation>
    <scope>NUCLEOTIDE SEQUENCE</scope>
    <source>
        <strain evidence="4">SECRCQ15</strain>
    </source>
</reference>
<dbReference type="SUPFAM" id="SSF88713">
    <property type="entry name" value="Glycoside hydrolase/deacetylase"/>
    <property type="match status" value="1"/>
</dbReference>
<dbReference type="GO" id="GO:0016810">
    <property type="term" value="F:hydrolase activity, acting on carbon-nitrogen (but not peptide) bonds"/>
    <property type="evidence" value="ECO:0007669"/>
    <property type="project" value="InterPro"/>
</dbReference>
<dbReference type="Gene3D" id="3.20.20.370">
    <property type="entry name" value="Glycoside hydrolase/deacetylase"/>
    <property type="match status" value="1"/>
</dbReference>